<reference evidence="1" key="1">
    <citation type="submission" date="2022-07" db="EMBL/GenBank/DDBJ databases">
        <authorList>
            <person name="Macas J."/>
            <person name="Novak P."/>
            <person name="Neumann P."/>
        </authorList>
    </citation>
    <scope>NUCLEOTIDE SEQUENCE</scope>
</reference>
<evidence type="ECO:0000313" key="2">
    <source>
        <dbReference type="Proteomes" id="UP001152523"/>
    </source>
</evidence>
<proteinExistence type="predicted"/>
<dbReference type="EMBL" id="CAMAPF010000059">
    <property type="protein sequence ID" value="CAH9087765.1"/>
    <property type="molecule type" value="Genomic_DNA"/>
</dbReference>
<protein>
    <submittedName>
        <fullName evidence="1">Uncharacterized protein</fullName>
    </submittedName>
</protein>
<sequence length="67" mass="7330">MGGTNEGSTRCKGRIPAHALCVGWERNDDTSLGNAPPLQQPSPRFLNRRQLSSTMTVTPSPNVFTFK</sequence>
<gene>
    <name evidence="1" type="ORF">CEPIT_LOCUS10219</name>
</gene>
<comment type="caution">
    <text evidence="1">The sequence shown here is derived from an EMBL/GenBank/DDBJ whole genome shotgun (WGS) entry which is preliminary data.</text>
</comment>
<accession>A0AAV0CXB3</accession>
<name>A0AAV0CXB3_9ASTE</name>
<dbReference type="AlphaFoldDB" id="A0AAV0CXB3"/>
<organism evidence="1 2">
    <name type="scientific">Cuscuta epithymum</name>
    <dbReference type="NCBI Taxonomy" id="186058"/>
    <lineage>
        <taxon>Eukaryota</taxon>
        <taxon>Viridiplantae</taxon>
        <taxon>Streptophyta</taxon>
        <taxon>Embryophyta</taxon>
        <taxon>Tracheophyta</taxon>
        <taxon>Spermatophyta</taxon>
        <taxon>Magnoliopsida</taxon>
        <taxon>eudicotyledons</taxon>
        <taxon>Gunneridae</taxon>
        <taxon>Pentapetalae</taxon>
        <taxon>asterids</taxon>
        <taxon>lamiids</taxon>
        <taxon>Solanales</taxon>
        <taxon>Convolvulaceae</taxon>
        <taxon>Cuscuteae</taxon>
        <taxon>Cuscuta</taxon>
        <taxon>Cuscuta subgen. Cuscuta</taxon>
    </lineage>
</organism>
<dbReference type="Proteomes" id="UP001152523">
    <property type="component" value="Unassembled WGS sequence"/>
</dbReference>
<keyword evidence="2" id="KW-1185">Reference proteome</keyword>
<evidence type="ECO:0000313" key="1">
    <source>
        <dbReference type="EMBL" id="CAH9087765.1"/>
    </source>
</evidence>